<name>A0A5R9B8R8_9MICC</name>
<evidence type="ECO:0000313" key="1">
    <source>
        <dbReference type="EMBL" id="TLP94562.1"/>
    </source>
</evidence>
<dbReference type="EMBL" id="VAVZ01000033">
    <property type="protein sequence ID" value="TLP94562.1"/>
    <property type="molecule type" value="Genomic_DNA"/>
</dbReference>
<dbReference type="InterPro" id="IPR010982">
    <property type="entry name" value="Lambda_DNA-bd_dom_sf"/>
</dbReference>
<comment type="caution">
    <text evidence="1">The sequence shown here is derived from an EMBL/GenBank/DDBJ whole genome shotgun (WGS) entry which is preliminary data.</text>
</comment>
<evidence type="ECO:0008006" key="3">
    <source>
        <dbReference type="Google" id="ProtNLM"/>
    </source>
</evidence>
<evidence type="ECO:0000313" key="2">
    <source>
        <dbReference type="Proteomes" id="UP000310458"/>
    </source>
</evidence>
<dbReference type="RefSeq" id="WP_138253700.1">
    <property type="nucleotide sequence ID" value="NZ_VAVZ01000033.1"/>
</dbReference>
<organism evidence="1 2">
    <name type="scientific">Nesterenkonia salmonea</name>
    <dbReference type="NCBI Taxonomy" id="1804987"/>
    <lineage>
        <taxon>Bacteria</taxon>
        <taxon>Bacillati</taxon>
        <taxon>Actinomycetota</taxon>
        <taxon>Actinomycetes</taxon>
        <taxon>Micrococcales</taxon>
        <taxon>Micrococcaceae</taxon>
        <taxon>Nesterenkonia</taxon>
    </lineage>
</organism>
<accession>A0A5R9B8R8</accession>
<sequence length="105" mass="11389">MERLTSPLTPDLARAGRALTRVSVEVIAEAANLGSQQVRDFEHRGISLSAVDNDSLRVALEEFGVVFFAEDSHGGSGVRRKHSALKVSQLHSWEAEGGPAYEDDI</sequence>
<dbReference type="Gene3D" id="1.10.260.40">
    <property type="entry name" value="lambda repressor-like DNA-binding domains"/>
    <property type="match status" value="1"/>
</dbReference>
<gene>
    <name evidence="1" type="ORF">FEF26_11595</name>
</gene>
<dbReference type="Proteomes" id="UP000310458">
    <property type="component" value="Unassembled WGS sequence"/>
</dbReference>
<dbReference type="GO" id="GO:0003677">
    <property type="term" value="F:DNA binding"/>
    <property type="evidence" value="ECO:0007669"/>
    <property type="project" value="InterPro"/>
</dbReference>
<proteinExistence type="predicted"/>
<reference evidence="1 2" key="1">
    <citation type="submission" date="2019-05" db="EMBL/GenBank/DDBJ databases">
        <title>Nesterenkonia sp. GY074 isolated from the Southern Atlantic Ocean.</title>
        <authorList>
            <person name="Zhang G."/>
        </authorList>
    </citation>
    <scope>NUCLEOTIDE SEQUENCE [LARGE SCALE GENOMIC DNA]</scope>
    <source>
        <strain evidence="1 2">GY074</strain>
    </source>
</reference>
<keyword evidence="2" id="KW-1185">Reference proteome</keyword>
<dbReference type="AlphaFoldDB" id="A0A5R9B8R8"/>
<protein>
    <recommendedName>
        <fullName evidence="3">XRE family transcriptional regulator</fullName>
    </recommendedName>
</protein>
<dbReference type="OrthoDB" id="4419620at2"/>